<organism evidence="2 3">
    <name type="scientific">Pelagomonas calceolata</name>
    <dbReference type="NCBI Taxonomy" id="35677"/>
    <lineage>
        <taxon>Eukaryota</taxon>
        <taxon>Sar</taxon>
        <taxon>Stramenopiles</taxon>
        <taxon>Ochrophyta</taxon>
        <taxon>Pelagophyceae</taxon>
        <taxon>Pelagomonadales</taxon>
        <taxon>Pelagomonadaceae</taxon>
        <taxon>Pelagomonas</taxon>
    </lineage>
</organism>
<dbReference type="PROSITE" id="PS50126">
    <property type="entry name" value="S1"/>
    <property type="match status" value="1"/>
</dbReference>
<dbReference type="AlphaFoldDB" id="A0A8J2ST42"/>
<dbReference type="Gene3D" id="2.40.50.140">
    <property type="entry name" value="Nucleic acid-binding proteins"/>
    <property type="match status" value="1"/>
</dbReference>
<dbReference type="EMBL" id="CAKKNE010000003">
    <property type="protein sequence ID" value="CAH0372599.1"/>
    <property type="molecule type" value="Genomic_DNA"/>
</dbReference>
<keyword evidence="3" id="KW-1185">Reference proteome</keyword>
<name>A0A8J2ST42_9STRA</name>
<feature type="non-terminal residue" evidence="2">
    <location>
        <position position="1"/>
    </location>
</feature>
<comment type="caution">
    <text evidence="2">The sequence shown here is derived from an EMBL/GenBank/DDBJ whole genome shotgun (WGS) entry which is preliminary data.</text>
</comment>
<accession>A0A8J2ST42</accession>
<feature type="domain" description="S1 motif" evidence="1">
    <location>
        <begin position="229"/>
        <end position="307"/>
    </location>
</feature>
<dbReference type="InterPro" id="IPR012340">
    <property type="entry name" value="NA-bd_OB-fold"/>
</dbReference>
<gene>
    <name evidence="2" type="ORF">PECAL_3P26080</name>
</gene>
<dbReference type="GO" id="GO:0003676">
    <property type="term" value="F:nucleic acid binding"/>
    <property type="evidence" value="ECO:0007669"/>
    <property type="project" value="InterPro"/>
</dbReference>
<evidence type="ECO:0000313" key="2">
    <source>
        <dbReference type="EMBL" id="CAH0372599.1"/>
    </source>
</evidence>
<protein>
    <recommendedName>
        <fullName evidence="1">S1 motif domain-containing protein</fullName>
    </recommendedName>
</protein>
<evidence type="ECO:0000313" key="3">
    <source>
        <dbReference type="Proteomes" id="UP000789595"/>
    </source>
</evidence>
<reference evidence="2" key="1">
    <citation type="submission" date="2021-11" db="EMBL/GenBank/DDBJ databases">
        <authorList>
            <consortium name="Genoscope - CEA"/>
            <person name="William W."/>
        </authorList>
    </citation>
    <scope>NUCLEOTIDE SEQUENCE</scope>
</reference>
<sequence>LSLAFAASPLLSHCHGPCGITNTAPQRGLQKARGAFKHNIAVACSSDILSEAGPASRLNTAKVKKMRYILPLASAAAAWQPACAPLHRRATRRSASAPLPVDDPPTLEEQLELAEGENAYLRRRLAQLESRLREQPHPPLWALEDWASIDGVEGCRELGRDRLGTALQLYNAAHPKKTPLRTDGSMEQLAREVVAVLPALKQAVVTKRKHAQSKRVLQAATKSGHIRPGHVVEGVVAAVRAVGVLVDIPTPFGTYRAQLKPDQVTGVTRTPLQSFVAEAFPVGSHVLAEVLDVDAASEVTACHLSTRNLEEALGEMSTDRDALFARARARRAAQPP</sequence>
<feature type="non-terminal residue" evidence="2">
    <location>
        <position position="336"/>
    </location>
</feature>
<evidence type="ECO:0000259" key="1">
    <source>
        <dbReference type="PROSITE" id="PS50126"/>
    </source>
</evidence>
<proteinExistence type="predicted"/>
<dbReference type="Proteomes" id="UP000789595">
    <property type="component" value="Unassembled WGS sequence"/>
</dbReference>
<dbReference type="InterPro" id="IPR003029">
    <property type="entry name" value="S1_domain"/>
</dbReference>